<dbReference type="OrthoDB" id="4265398at2"/>
<dbReference type="PROSITE" id="PS51819">
    <property type="entry name" value="VOC"/>
    <property type="match status" value="1"/>
</dbReference>
<dbReference type="RefSeq" id="WP_129587998.1">
    <property type="nucleotide sequence ID" value="NZ_FXBM01000002.1"/>
</dbReference>
<dbReference type="PANTHER" id="PTHR36503:SF2">
    <property type="entry name" value="BLR2408 PROTEIN"/>
    <property type="match status" value="1"/>
</dbReference>
<name>A0A1X7NWZ4_9MICO</name>
<organism evidence="2 3">
    <name type="scientific">Rathayibacter oskolensis</name>
    <dbReference type="NCBI Taxonomy" id="1891671"/>
    <lineage>
        <taxon>Bacteria</taxon>
        <taxon>Bacillati</taxon>
        <taxon>Actinomycetota</taxon>
        <taxon>Actinomycetes</taxon>
        <taxon>Micrococcales</taxon>
        <taxon>Microbacteriaceae</taxon>
        <taxon>Rathayibacter</taxon>
    </lineage>
</organism>
<protein>
    <recommendedName>
        <fullName evidence="1">VOC domain-containing protein</fullName>
    </recommendedName>
</protein>
<dbReference type="Pfam" id="PF22677">
    <property type="entry name" value="Ble-like_N"/>
    <property type="match status" value="1"/>
</dbReference>
<evidence type="ECO:0000259" key="1">
    <source>
        <dbReference type="PROSITE" id="PS51819"/>
    </source>
</evidence>
<dbReference type="STRING" id="1891671.SAMN06295885_2105"/>
<dbReference type="SUPFAM" id="SSF54593">
    <property type="entry name" value="Glyoxalase/Bleomycin resistance protein/Dihydroxybiphenyl dioxygenase"/>
    <property type="match status" value="1"/>
</dbReference>
<dbReference type="InterPro" id="IPR037523">
    <property type="entry name" value="VOC_core"/>
</dbReference>
<dbReference type="InterPro" id="IPR053863">
    <property type="entry name" value="Glyoxy/Ble-like_N"/>
</dbReference>
<dbReference type="InterPro" id="IPR029068">
    <property type="entry name" value="Glyas_Bleomycin-R_OHBP_Dase"/>
</dbReference>
<keyword evidence="3" id="KW-1185">Reference proteome</keyword>
<evidence type="ECO:0000313" key="2">
    <source>
        <dbReference type="EMBL" id="SMH42924.1"/>
    </source>
</evidence>
<dbReference type="Proteomes" id="UP000193711">
    <property type="component" value="Unassembled WGS sequence"/>
</dbReference>
<proteinExistence type="predicted"/>
<feature type="domain" description="VOC" evidence="1">
    <location>
        <begin position="3"/>
        <end position="126"/>
    </location>
</feature>
<reference evidence="3" key="1">
    <citation type="submission" date="2017-04" db="EMBL/GenBank/DDBJ databases">
        <authorList>
            <person name="Varghese N."/>
            <person name="Submissions S."/>
        </authorList>
    </citation>
    <scope>NUCLEOTIDE SEQUENCE [LARGE SCALE GENOMIC DNA]</scope>
    <source>
        <strain evidence="3">VKM Ac-2121</strain>
    </source>
</reference>
<gene>
    <name evidence="2" type="ORF">SAMN06295885_2105</name>
</gene>
<sequence>MPTTLFVNLAVSDLARSREFFESLGYSINEGFSDDNAVSVVISDTITAMLLTREFFAEFTSKSIIDATTSTEVQLALSAESKEEVDAVHEKALAAGATPAGEQDHGFMYSKSFDDLDGHHWDYVWMDPEAAAGGAPELSLEEMRENTTHS</sequence>
<accession>A0A1X7NWZ4</accession>
<dbReference type="EMBL" id="FXBM01000002">
    <property type="protein sequence ID" value="SMH42924.1"/>
    <property type="molecule type" value="Genomic_DNA"/>
</dbReference>
<dbReference type="AlphaFoldDB" id="A0A1X7NWZ4"/>
<dbReference type="Gene3D" id="3.10.180.10">
    <property type="entry name" value="2,3-Dihydroxybiphenyl 1,2-Dioxygenase, domain 1"/>
    <property type="match status" value="1"/>
</dbReference>
<dbReference type="PANTHER" id="PTHR36503">
    <property type="entry name" value="BLR2520 PROTEIN"/>
    <property type="match status" value="1"/>
</dbReference>
<evidence type="ECO:0000313" key="3">
    <source>
        <dbReference type="Proteomes" id="UP000193711"/>
    </source>
</evidence>